<evidence type="ECO:0000313" key="5">
    <source>
        <dbReference type="EMBL" id="KAJ6980090.1"/>
    </source>
</evidence>
<evidence type="ECO:0000256" key="1">
    <source>
        <dbReference type="ARBA" id="ARBA00022737"/>
    </source>
</evidence>
<reference evidence="5" key="1">
    <citation type="journal article" date="2023" name="Mol. Ecol. Resour.">
        <title>Chromosome-level genome assembly of a triploid poplar Populus alba 'Berolinensis'.</title>
        <authorList>
            <person name="Chen S."/>
            <person name="Yu Y."/>
            <person name="Wang X."/>
            <person name="Wang S."/>
            <person name="Zhang T."/>
            <person name="Zhou Y."/>
            <person name="He R."/>
            <person name="Meng N."/>
            <person name="Wang Y."/>
            <person name="Liu W."/>
            <person name="Liu Z."/>
            <person name="Liu J."/>
            <person name="Guo Q."/>
            <person name="Huang H."/>
            <person name="Sederoff R.R."/>
            <person name="Wang G."/>
            <person name="Qu G."/>
            <person name="Chen S."/>
        </authorList>
    </citation>
    <scope>NUCLEOTIDE SEQUENCE</scope>
    <source>
        <strain evidence="5">SC-2020</strain>
    </source>
</reference>
<proteinExistence type="predicted"/>
<dbReference type="InterPro" id="IPR058922">
    <property type="entry name" value="WHD_DRP"/>
</dbReference>
<dbReference type="SUPFAM" id="SSF52058">
    <property type="entry name" value="L domain-like"/>
    <property type="match status" value="1"/>
</dbReference>
<dbReference type="PANTHER" id="PTHR23155:SF759">
    <property type="entry name" value="AAA+ ATPASE DOMAIN-CONTAINING PROTEIN"/>
    <property type="match status" value="1"/>
</dbReference>
<comment type="caution">
    <text evidence="5">The sequence shown here is derived from an EMBL/GenBank/DDBJ whole genome shotgun (WGS) entry which is preliminary data.</text>
</comment>
<dbReference type="Pfam" id="PF23598">
    <property type="entry name" value="LRR_14"/>
    <property type="match status" value="1"/>
</dbReference>
<dbReference type="InterPro" id="IPR044974">
    <property type="entry name" value="Disease_R_plants"/>
</dbReference>
<dbReference type="InterPro" id="IPR055414">
    <property type="entry name" value="LRR_R13L4/SHOC2-like"/>
</dbReference>
<dbReference type="EMBL" id="JAQIZT010000011">
    <property type="protein sequence ID" value="KAJ6980090.1"/>
    <property type="molecule type" value="Genomic_DNA"/>
</dbReference>
<dbReference type="AlphaFoldDB" id="A0AAD6Q6W4"/>
<sequence length="297" mass="33934">MASLQLSYDELPIRMKQCLLCFSLYPEDSEIGAEQLVHWWVGEGFIEGRNTSTTMELPFDYLSELISRCLVEVVQRRGYDGRAYSCRMHDLVRDLTIKIAREEGFCCFDDQGRQRPSARSRRLSFTNEADLRSMNKKSRIRAVLMMTSSPIQFNRNIAMFTIKSPRVLDFSKNKLENICIEDLLNWISSLERLASLNLSGVSALKELPFSIGKLRNLQLLVLTFQGIGRLSNLQELSGLKLVGADNKDGCRLAELQNLLQLRVLRVNISEENEIAEEELTVLTHLKQLKVLSINSEV</sequence>
<evidence type="ECO:0000256" key="2">
    <source>
        <dbReference type="ARBA" id="ARBA00022821"/>
    </source>
</evidence>
<accession>A0AAD6Q6W4</accession>
<dbReference type="Gene3D" id="3.80.10.10">
    <property type="entry name" value="Ribonuclease Inhibitor"/>
    <property type="match status" value="1"/>
</dbReference>
<evidence type="ECO:0000259" key="3">
    <source>
        <dbReference type="Pfam" id="PF23559"/>
    </source>
</evidence>
<dbReference type="FunFam" id="1.10.10.10:FF:000322">
    <property type="entry name" value="Probable disease resistance protein At1g63360"/>
    <property type="match status" value="1"/>
</dbReference>
<keyword evidence="6" id="KW-1185">Reference proteome</keyword>
<dbReference type="Proteomes" id="UP001164929">
    <property type="component" value="Chromosome 11"/>
</dbReference>
<gene>
    <name evidence="5" type="ORF">NC653_028039</name>
</gene>
<evidence type="ECO:0000259" key="4">
    <source>
        <dbReference type="Pfam" id="PF23598"/>
    </source>
</evidence>
<name>A0AAD6Q6W4_9ROSI</name>
<feature type="domain" description="Disease resistance protein winged helix" evidence="3">
    <location>
        <begin position="24"/>
        <end position="95"/>
    </location>
</feature>
<evidence type="ECO:0000313" key="6">
    <source>
        <dbReference type="Proteomes" id="UP001164929"/>
    </source>
</evidence>
<dbReference type="InterPro" id="IPR036388">
    <property type="entry name" value="WH-like_DNA-bd_sf"/>
</dbReference>
<dbReference type="PANTHER" id="PTHR23155">
    <property type="entry name" value="DISEASE RESISTANCE PROTEIN RP"/>
    <property type="match status" value="1"/>
</dbReference>
<dbReference type="Gene3D" id="1.10.10.10">
    <property type="entry name" value="Winged helix-like DNA-binding domain superfamily/Winged helix DNA-binding domain"/>
    <property type="match status" value="1"/>
</dbReference>
<protein>
    <submittedName>
        <fullName evidence="5">Uncharacterized protein</fullName>
    </submittedName>
</protein>
<organism evidence="5 6">
    <name type="scientific">Populus alba x Populus x berolinensis</name>
    <dbReference type="NCBI Taxonomy" id="444605"/>
    <lineage>
        <taxon>Eukaryota</taxon>
        <taxon>Viridiplantae</taxon>
        <taxon>Streptophyta</taxon>
        <taxon>Embryophyta</taxon>
        <taxon>Tracheophyta</taxon>
        <taxon>Spermatophyta</taxon>
        <taxon>Magnoliopsida</taxon>
        <taxon>eudicotyledons</taxon>
        <taxon>Gunneridae</taxon>
        <taxon>Pentapetalae</taxon>
        <taxon>rosids</taxon>
        <taxon>fabids</taxon>
        <taxon>Malpighiales</taxon>
        <taxon>Salicaceae</taxon>
        <taxon>Saliceae</taxon>
        <taxon>Populus</taxon>
    </lineage>
</organism>
<dbReference type="GO" id="GO:0098542">
    <property type="term" value="P:defense response to other organism"/>
    <property type="evidence" value="ECO:0007669"/>
    <property type="project" value="TreeGrafter"/>
</dbReference>
<dbReference type="InterPro" id="IPR032675">
    <property type="entry name" value="LRR_dom_sf"/>
</dbReference>
<feature type="domain" description="Disease resistance R13L4/SHOC-2-like LRR" evidence="4">
    <location>
        <begin position="175"/>
        <end position="295"/>
    </location>
</feature>
<dbReference type="Pfam" id="PF23559">
    <property type="entry name" value="WHD_DRP"/>
    <property type="match status" value="1"/>
</dbReference>
<keyword evidence="2" id="KW-0611">Plant defense</keyword>
<keyword evidence="1" id="KW-0677">Repeat</keyword>